<dbReference type="SUPFAM" id="SSF49899">
    <property type="entry name" value="Concanavalin A-like lectins/glucanases"/>
    <property type="match status" value="1"/>
</dbReference>
<accession>A0A812LXE1</accession>
<keyword evidence="2" id="KW-1185">Reference proteome</keyword>
<comment type="caution">
    <text evidence="1">The sequence shown here is derived from an EMBL/GenBank/DDBJ whole genome shotgun (WGS) entry which is preliminary data.</text>
</comment>
<proteinExistence type="predicted"/>
<dbReference type="Proteomes" id="UP000649617">
    <property type="component" value="Unassembled WGS sequence"/>
</dbReference>
<reference evidence="1" key="1">
    <citation type="submission" date="2021-02" db="EMBL/GenBank/DDBJ databases">
        <authorList>
            <person name="Dougan E. K."/>
            <person name="Rhodes N."/>
            <person name="Thang M."/>
            <person name="Chan C."/>
        </authorList>
    </citation>
    <scope>NUCLEOTIDE SEQUENCE</scope>
</reference>
<protein>
    <submittedName>
        <fullName evidence="1">Uncharacterized protein</fullName>
    </submittedName>
</protein>
<dbReference type="EMBL" id="CAJNIZ010006980">
    <property type="protein sequence ID" value="CAE7254178.1"/>
    <property type="molecule type" value="Genomic_DNA"/>
</dbReference>
<dbReference type="InterPro" id="IPR013320">
    <property type="entry name" value="ConA-like_dom_sf"/>
</dbReference>
<dbReference type="AlphaFoldDB" id="A0A812LXE1"/>
<dbReference type="OrthoDB" id="10508811at2759"/>
<evidence type="ECO:0000313" key="2">
    <source>
        <dbReference type="Proteomes" id="UP000649617"/>
    </source>
</evidence>
<evidence type="ECO:0000313" key="1">
    <source>
        <dbReference type="EMBL" id="CAE7254178.1"/>
    </source>
</evidence>
<gene>
    <name evidence="1" type="ORF">SPIL2461_LOCUS5034</name>
</gene>
<sequence>MNDLLLATKPNYSMRLVATEKQLSVTFAWQVLEEKLCDEDFRSNLRETTGAQCMLTPPVLEPEPADPAEITGTSDMLCTCEAEALAPFFVLQHVNWGTVTDEPFHDLYAAKARFAQLNGGAVAATLVDARFTELDFYGYNNKDFIRSDFLQHIVTKYAPKEANVVQNMRGYCKAVGETGATALEKARACCGFGQDTCPVSCTENTVLEFDVHRKMQQKFQRVSAHYKYLFDQSRDKFIDFRLRKVLCDNGCRDEMSITHGNPLALTDYKAKLSLQRDLYDRSMGMMEKLDLLTSGTKVYTVENVAETWSEVKVSVSQPKGFVRLIGIVKRNKNTPILTINGQHFQVPTCASGSGLPESTLVCRDDNPQWDSDTSPLFWDFELSGKDVTVAKDLLYRYGPGDIYEARGTFSALMLRIQPTPHAWPVLIPVQNKFPLPSRGCQNVANRYVSCTGTNAGDGMYLKLSSGLILKWEVSFYMRLSGLGDDSYAKLDFADEVASGVGWYLDAPNGMLQTSFAHGYPQAGWKDVMASPVQNNEWHHYRLKRSQGSIWLEIDDRLVAHEPARGSSWFYNIHIRPGHATGSLWGFTVDANPDASIKVVNTWHDATQSQGKYFNFNADDINLDVNEGDIDSLQLRHCHYPTWTATEEGRRYHFEGQNKCGDHVINVRIWQTPGTTRGGNVHGRRTDSKVVFWDGDLLLLDKEAHCPDSWATNEPVKLDRVQGLSCPGGWNWYP</sequence>
<name>A0A812LXE1_SYMPI</name>
<organism evidence="1 2">
    <name type="scientific">Symbiodinium pilosum</name>
    <name type="common">Dinoflagellate</name>
    <dbReference type="NCBI Taxonomy" id="2952"/>
    <lineage>
        <taxon>Eukaryota</taxon>
        <taxon>Sar</taxon>
        <taxon>Alveolata</taxon>
        <taxon>Dinophyceae</taxon>
        <taxon>Suessiales</taxon>
        <taxon>Symbiodiniaceae</taxon>
        <taxon>Symbiodinium</taxon>
    </lineage>
</organism>